<evidence type="ECO:0000256" key="2">
    <source>
        <dbReference type="ARBA" id="ARBA00022448"/>
    </source>
</evidence>
<accession>A0A8K1C8G4</accession>
<evidence type="ECO:0000313" key="12">
    <source>
        <dbReference type="Proteomes" id="UP000794436"/>
    </source>
</evidence>
<evidence type="ECO:0000256" key="9">
    <source>
        <dbReference type="SAM" id="Phobius"/>
    </source>
</evidence>
<dbReference type="PROSITE" id="PS50929">
    <property type="entry name" value="ABC_TM1F"/>
    <property type="match status" value="1"/>
</dbReference>
<dbReference type="InterPro" id="IPR011527">
    <property type="entry name" value="ABC1_TM_dom"/>
</dbReference>
<dbReference type="Pfam" id="PF00664">
    <property type="entry name" value="ABC_membrane"/>
    <property type="match status" value="1"/>
</dbReference>
<dbReference type="GO" id="GO:0016020">
    <property type="term" value="C:membrane"/>
    <property type="evidence" value="ECO:0007669"/>
    <property type="project" value="InterPro"/>
</dbReference>
<dbReference type="PANTHER" id="PTHR24223:SF443">
    <property type="entry name" value="MULTIDRUG-RESISTANCE LIKE PROTEIN 1, ISOFORM I"/>
    <property type="match status" value="1"/>
</dbReference>
<sequence length="316" mass="35187">MTKRNDESVAVFHALETPRSDCHEPPLDDSHHPLDCANWLSVVTLWWIHPLLKRGYKEPLEETSVWPLATADQAHGLQERFDAAWRKAGEKKRPSWQFVRALASTTSGTMTLAVLLLLSSASFSLFQPMVIKAIIRFLQDQDNMFGIDSGYPLAVLLGATSFGFATANNFGMFLTMRAGCNARMVIVNTVYQKILRLSATARRTMNSGEVITLASVDSERILEAYMIGLWTVISPTMLVGLCILLGSQMNVYVGLAAAGAIVLIMYQAVTTSRAIGQFRRRISKLSAERVKVTNEVLQGIRVIKFYGWEDAIQEKI</sequence>
<keyword evidence="3 9" id="KW-0812">Transmembrane</keyword>
<evidence type="ECO:0000313" key="11">
    <source>
        <dbReference type="EMBL" id="TMW58205.1"/>
    </source>
</evidence>
<evidence type="ECO:0000256" key="4">
    <source>
        <dbReference type="ARBA" id="ARBA00022737"/>
    </source>
</evidence>
<dbReference type="Gene3D" id="1.20.1560.10">
    <property type="entry name" value="ABC transporter type 1, transmembrane domain"/>
    <property type="match status" value="1"/>
</dbReference>
<reference evidence="11" key="1">
    <citation type="submission" date="2019-03" db="EMBL/GenBank/DDBJ databases">
        <title>Long read genome sequence of the mycoparasitic Pythium oligandrum ATCC 38472 isolated from sugarbeet rhizosphere.</title>
        <authorList>
            <person name="Gaulin E."/>
        </authorList>
    </citation>
    <scope>NUCLEOTIDE SEQUENCE</scope>
    <source>
        <strain evidence="11">ATCC 38472_TT</strain>
    </source>
</reference>
<keyword evidence="7 9" id="KW-1133">Transmembrane helix</keyword>
<organism evidence="11 12">
    <name type="scientific">Pythium oligandrum</name>
    <name type="common">Mycoparasitic fungus</name>
    <dbReference type="NCBI Taxonomy" id="41045"/>
    <lineage>
        <taxon>Eukaryota</taxon>
        <taxon>Sar</taxon>
        <taxon>Stramenopiles</taxon>
        <taxon>Oomycota</taxon>
        <taxon>Peronosporomycetes</taxon>
        <taxon>Pythiales</taxon>
        <taxon>Pythiaceae</taxon>
        <taxon>Pythium</taxon>
    </lineage>
</organism>
<evidence type="ECO:0000256" key="8">
    <source>
        <dbReference type="ARBA" id="ARBA00023136"/>
    </source>
</evidence>
<comment type="subcellular location">
    <subcellularLocation>
        <location evidence="1">Endomembrane system</location>
        <topology evidence="1">Multi-pass membrane protein</topology>
    </subcellularLocation>
</comment>
<dbReference type="GO" id="GO:0012505">
    <property type="term" value="C:endomembrane system"/>
    <property type="evidence" value="ECO:0007669"/>
    <property type="project" value="UniProtKB-SubCell"/>
</dbReference>
<evidence type="ECO:0000256" key="7">
    <source>
        <dbReference type="ARBA" id="ARBA00022989"/>
    </source>
</evidence>
<dbReference type="InterPro" id="IPR050173">
    <property type="entry name" value="ABC_transporter_C-like"/>
</dbReference>
<dbReference type="AlphaFoldDB" id="A0A8K1C8G4"/>
<keyword evidence="8 9" id="KW-0472">Membrane</keyword>
<protein>
    <recommendedName>
        <fullName evidence="10">ABC transmembrane type-1 domain-containing protein</fullName>
    </recommendedName>
</protein>
<feature type="transmembrane region" description="Helical" evidence="9">
    <location>
        <begin position="224"/>
        <end position="246"/>
    </location>
</feature>
<dbReference type="GO" id="GO:0005524">
    <property type="term" value="F:ATP binding"/>
    <property type="evidence" value="ECO:0007669"/>
    <property type="project" value="UniProtKB-KW"/>
</dbReference>
<evidence type="ECO:0000259" key="10">
    <source>
        <dbReference type="PROSITE" id="PS50929"/>
    </source>
</evidence>
<keyword evidence="5" id="KW-0547">Nucleotide-binding</keyword>
<gene>
    <name evidence="11" type="ORF">Poli38472_011793</name>
</gene>
<dbReference type="InterPro" id="IPR044746">
    <property type="entry name" value="ABCC_6TM_D1"/>
</dbReference>
<proteinExistence type="predicted"/>
<comment type="caution">
    <text evidence="11">The sequence shown here is derived from an EMBL/GenBank/DDBJ whole genome shotgun (WGS) entry which is preliminary data.</text>
</comment>
<dbReference type="OrthoDB" id="166231at2759"/>
<keyword evidence="2" id="KW-0813">Transport</keyword>
<evidence type="ECO:0000256" key="3">
    <source>
        <dbReference type="ARBA" id="ARBA00022692"/>
    </source>
</evidence>
<evidence type="ECO:0000256" key="1">
    <source>
        <dbReference type="ARBA" id="ARBA00004127"/>
    </source>
</evidence>
<dbReference type="PANTHER" id="PTHR24223">
    <property type="entry name" value="ATP-BINDING CASSETTE SUB-FAMILY C"/>
    <property type="match status" value="1"/>
</dbReference>
<keyword evidence="4" id="KW-0677">Repeat</keyword>
<feature type="transmembrane region" description="Helical" evidence="9">
    <location>
        <begin position="252"/>
        <end position="275"/>
    </location>
</feature>
<keyword evidence="12" id="KW-1185">Reference proteome</keyword>
<feature type="transmembrane region" description="Helical" evidence="9">
    <location>
        <begin position="151"/>
        <end position="174"/>
    </location>
</feature>
<evidence type="ECO:0000256" key="6">
    <source>
        <dbReference type="ARBA" id="ARBA00022840"/>
    </source>
</evidence>
<dbReference type="SUPFAM" id="SSF90123">
    <property type="entry name" value="ABC transporter transmembrane region"/>
    <property type="match status" value="1"/>
</dbReference>
<evidence type="ECO:0000256" key="5">
    <source>
        <dbReference type="ARBA" id="ARBA00022741"/>
    </source>
</evidence>
<feature type="domain" description="ABC transmembrane type-1" evidence="10">
    <location>
        <begin position="112"/>
        <end position="316"/>
    </location>
</feature>
<dbReference type="InterPro" id="IPR036640">
    <property type="entry name" value="ABC1_TM_sf"/>
</dbReference>
<dbReference type="GO" id="GO:0140359">
    <property type="term" value="F:ABC-type transporter activity"/>
    <property type="evidence" value="ECO:0007669"/>
    <property type="project" value="InterPro"/>
</dbReference>
<name>A0A8K1C8G4_PYTOL</name>
<dbReference type="Proteomes" id="UP000794436">
    <property type="component" value="Unassembled WGS sequence"/>
</dbReference>
<keyword evidence="6" id="KW-0067">ATP-binding</keyword>
<dbReference type="CDD" id="cd18579">
    <property type="entry name" value="ABC_6TM_ABCC_D1"/>
    <property type="match status" value="1"/>
</dbReference>
<dbReference type="EMBL" id="SPLM01000112">
    <property type="protein sequence ID" value="TMW58205.1"/>
    <property type="molecule type" value="Genomic_DNA"/>
</dbReference>